<keyword evidence="2" id="KW-0812">Transmembrane</keyword>
<sequence>MADKKSRRTAVTAMAAAAVITVGGVCFGALFYRNAPRSLTAAEVIHREADLPDITFSGTADNISKADETSSSPESSRTDSSSQDSSERESSLSESLPRTESRTPAASDDSRSGNIPQSTETVYTSAESSLAENSSLTDESRPAPTAVQAVPDAGTPAKTAPSGKEADREYFTTSINDGETVSESVYFFTIEHLVKELEVVRCDVELNGSVLTGYAGKCRLKEGENSIRVSCTYKDGDNRVYRAFRDYTVNLVSPDSAIYTDLTDCDVFESAFSFTAECEDGLSVWLNGIPVEGDGRYTVTLSEGENMIRLSSGRRELNFSVTYIPLRELDIITDLTDCTVYGSELVFTAQAVGSSPKLTVQLNRKTLRGDGGIYTAALNDGTNSIHLLALDGAKRVEKTFTVTCLPTAEEGRSPYIADINLTDNMTVKGSSYSLSLKAADYEGGRIYADGIEVACGGASAERRWEDSQSTGYLLKLHAGENSVYIRLKDSIGRTAEFFYSINCEAAGIGEEVGRISIKAQADILGLGVLCEDDSYPVLEGETGFDTIVRFLRDNGFEVSSRGSENSRYLDRIYKEGRFAGGALSEEALAYTERAGISINGGKDDDSLGEFDYTAGSGWLYSRGGRKPSYAMSAAVFADGEDIELSFSLDFGNDVVK</sequence>
<feature type="compositionally biased region" description="Low complexity" evidence="1">
    <location>
        <begin position="124"/>
        <end position="137"/>
    </location>
</feature>
<feature type="compositionally biased region" description="Low complexity" evidence="1">
    <location>
        <begin position="69"/>
        <end position="84"/>
    </location>
</feature>
<gene>
    <name evidence="3" type="ORF">CUS_7312</name>
</gene>
<evidence type="ECO:0000313" key="4">
    <source>
        <dbReference type="Proteomes" id="UP000004259"/>
    </source>
</evidence>
<reference evidence="3 4" key="1">
    <citation type="submission" date="2011-02" db="EMBL/GenBank/DDBJ databases">
        <authorList>
            <person name="Nelson K.E."/>
            <person name="Sutton G."/>
            <person name="Torralba M."/>
            <person name="Durkin S."/>
            <person name="Harkins D."/>
            <person name="Montgomery R."/>
            <person name="Ziemer C."/>
            <person name="Klaassens E."/>
            <person name="Ocuiv P."/>
            <person name="Morrison M."/>
        </authorList>
    </citation>
    <scope>NUCLEOTIDE SEQUENCE [LARGE SCALE GENOMIC DNA]</scope>
    <source>
        <strain evidence="3 4">8</strain>
    </source>
</reference>
<dbReference type="STRING" id="246199.CUS_7312"/>
<feature type="compositionally biased region" description="Basic and acidic residues" evidence="1">
    <location>
        <begin position="85"/>
        <end position="101"/>
    </location>
</feature>
<feature type="transmembrane region" description="Helical" evidence="2">
    <location>
        <begin position="12"/>
        <end position="32"/>
    </location>
</feature>
<keyword evidence="2" id="KW-1133">Transmembrane helix</keyword>
<organism evidence="3 4">
    <name type="scientific">Ruminococcus albus 8</name>
    <dbReference type="NCBI Taxonomy" id="246199"/>
    <lineage>
        <taxon>Bacteria</taxon>
        <taxon>Bacillati</taxon>
        <taxon>Bacillota</taxon>
        <taxon>Clostridia</taxon>
        <taxon>Eubacteriales</taxon>
        <taxon>Oscillospiraceae</taxon>
        <taxon>Ruminococcus</taxon>
    </lineage>
</organism>
<protein>
    <submittedName>
        <fullName evidence="3">Conserved domain protein</fullName>
    </submittedName>
</protein>
<name>E9S7T7_RUMAL</name>
<feature type="compositionally biased region" description="Polar residues" evidence="1">
    <location>
        <begin position="112"/>
        <end position="123"/>
    </location>
</feature>
<keyword evidence="4" id="KW-1185">Reference proteome</keyword>
<evidence type="ECO:0000256" key="1">
    <source>
        <dbReference type="SAM" id="MobiDB-lite"/>
    </source>
</evidence>
<dbReference type="AlphaFoldDB" id="E9S7T7"/>
<evidence type="ECO:0000256" key="2">
    <source>
        <dbReference type="SAM" id="Phobius"/>
    </source>
</evidence>
<dbReference type="Proteomes" id="UP000004259">
    <property type="component" value="Unassembled WGS sequence"/>
</dbReference>
<feature type="region of interest" description="Disordered" evidence="1">
    <location>
        <begin position="55"/>
        <end position="169"/>
    </location>
</feature>
<comment type="caution">
    <text evidence="3">The sequence shown here is derived from an EMBL/GenBank/DDBJ whole genome shotgun (WGS) entry which is preliminary data.</text>
</comment>
<dbReference type="RefSeq" id="WP_002847072.1">
    <property type="nucleotide sequence ID" value="NZ_ADKM02000018.1"/>
</dbReference>
<dbReference type="eggNOG" id="ENOG5033CTK">
    <property type="taxonomic scope" value="Bacteria"/>
</dbReference>
<dbReference type="EMBL" id="ADKM02000018">
    <property type="protein sequence ID" value="EGC04620.1"/>
    <property type="molecule type" value="Genomic_DNA"/>
</dbReference>
<evidence type="ECO:0000313" key="3">
    <source>
        <dbReference type="EMBL" id="EGC04620.1"/>
    </source>
</evidence>
<accession>E9S7T7</accession>
<proteinExistence type="predicted"/>
<keyword evidence="2" id="KW-0472">Membrane</keyword>